<proteinExistence type="predicted"/>
<dbReference type="InParanoid" id="A0A067PK85"/>
<dbReference type="HOGENOM" id="CLU_2223659_0_0_1"/>
<dbReference type="EMBL" id="KL197754">
    <property type="protein sequence ID" value="KDQ50861.1"/>
    <property type="molecule type" value="Genomic_DNA"/>
</dbReference>
<accession>A0A067PK85</accession>
<protein>
    <submittedName>
        <fullName evidence="1">Uncharacterized protein</fullName>
    </submittedName>
</protein>
<organism evidence="1 2">
    <name type="scientific">Jaapia argillacea MUCL 33604</name>
    <dbReference type="NCBI Taxonomy" id="933084"/>
    <lineage>
        <taxon>Eukaryota</taxon>
        <taxon>Fungi</taxon>
        <taxon>Dikarya</taxon>
        <taxon>Basidiomycota</taxon>
        <taxon>Agaricomycotina</taxon>
        <taxon>Agaricomycetes</taxon>
        <taxon>Agaricomycetidae</taxon>
        <taxon>Jaapiales</taxon>
        <taxon>Jaapiaceae</taxon>
        <taxon>Jaapia</taxon>
    </lineage>
</organism>
<evidence type="ECO:0000313" key="1">
    <source>
        <dbReference type="EMBL" id="KDQ50861.1"/>
    </source>
</evidence>
<dbReference type="Proteomes" id="UP000027265">
    <property type="component" value="Unassembled WGS sequence"/>
</dbReference>
<dbReference type="AlphaFoldDB" id="A0A067PK85"/>
<reference evidence="2" key="1">
    <citation type="journal article" date="2014" name="Proc. Natl. Acad. Sci. U.S.A.">
        <title>Extensive sampling of basidiomycete genomes demonstrates inadequacy of the white-rot/brown-rot paradigm for wood decay fungi.</title>
        <authorList>
            <person name="Riley R."/>
            <person name="Salamov A.A."/>
            <person name="Brown D.W."/>
            <person name="Nagy L.G."/>
            <person name="Floudas D."/>
            <person name="Held B.W."/>
            <person name="Levasseur A."/>
            <person name="Lombard V."/>
            <person name="Morin E."/>
            <person name="Otillar R."/>
            <person name="Lindquist E.A."/>
            <person name="Sun H."/>
            <person name="LaButti K.M."/>
            <person name="Schmutz J."/>
            <person name="Jabbour D."/>
            <person name="Luo H."/>
            <person name="Baker S.E."/>
            <person name="Pisabarro A.G."/>
            <person name="Walton J.D."/>
            <person name="Blanchette R.A."/>
            <person name="Henrissat B."/>
            <person name="Martin F."/>
            <person name="Cullen D."/>
            <person name="Hibbett D.S."/>
            <person name="Grigoriev I.V."/>
        </authorList>
    </citation>
    <scope>NUCLEOTIDE SEQUENCE [LARGE SCALE GENOMIC DNA]</scope>
    <source>
        <strain evidence="2">MUCL 33604</strain>
    </source>
</reference>
<keyword evidence="2" id="KW-1185">Reference proteome</keyword>
<name>A0A067PK85_9AGAM</name>
<evidence type="ECO:0000313" key="2">
    <source>
        <dbReference type="Proteomes" id="UP000027265"/>
    </source>
</evidence>
<gene>
    <name evidence="1" type="ORF">JAAARDRAFT_545053</name>
</gene>
<sequence length="106" mass="11861">MPVQVPSLFLCSSRSRLGIQITGLWFPACSFGDRQPFSRDAIASPPAQSDAEISCDRPWGWYKCSRVHMGNVKRSLVHYLCPSCWNDPQTRSELLGLGFPRSTAKT</sequence>